<name>A0ABC8TN04_9AQUA</name>
<keyword evidence="1" id="KW-0812">Transmembrane</keyword>
<proteinExistence type="predicted"/>
<feature type="transmembrane region" description="Helical" evidence="1">
    <location>
        <begin position="20"/>
        <end position="42"/>
    </location>
</feature>
<sequence>MVVADVGLKVLDLIGSDQLVFSPLFAGLYTLMVALAAVALVFSPSSGSYFQLVLTAFQLHSQLVFFRLPAVQLLLFIAAACSCLVLLRSNFLAAAVLSFLAGLQLPF</sequence>
<dbReference type="EMBL" id="CAUOFW020005591">
    <property type="protein sequence ID" value="CAK9170811.1"/>
    <property type="molecule type" value="Genomic_DNA"/>
</dbReference>
<evidence type="ECO:0000313" key="2">
    <source>
        <dbReference type="EMBL" id="CAK9170811.1"/>
    </source>
</evidence>
<accession>A0ABC8TN04</accession>
<feature type="transmembrane region" description="Helical" evidence="1">
    <location>
        <begin position="74"/>
        <end position="103"/>
    </location>
</feature>
<evidence type="ECO:0000313" key="3">
    <source>
        <dbReference type="Proteomes" id="UP001642360"/>
    </source>
</evidence>
<dbReference type="AlphaFoldDB" id="A0ABC8TN04"/>
<evidence type="ECO:0000256" key="1">
    <source>
        <dbReference type="SAM" id="Phobius"/>
    </source>
</evidence>
<reference evidence="2 3" key="1">
    <citation type="submission" date="2024-02" db="EMBL/GenBank/DDBJ databases">
        <authorList>
            <person name="Vignale AGUSTIN F."/>
            <person name="Sosa J E."/>
            <person name="Modenutti C."/>
        </authorList>
    </citation>
    <scope>NUCLEOTIDE SEQUENCE [LARGE SCALE GENOMIC DNA]</scope>
</reference>
<dbReference type="Proteomes" id="UP001642360">
    <property type="component" value="Unassembled WGS sequence"/>
</dbReference>
<comment type="caution">
    <text evidence="2">The sequence shown here is derived from an EMBL/GenBank/DDBJ whole genome shotgun (WGS) entry which is preliminary data.</text>
</comment>
<protein>
    <submittedName>
        <fullName evidence="2">Uncharacterized protein</fullName>
    </submittedName>
</protein>
<keyword evidence="3" id="KW-1185">Reference proteome</keyword>
<keyword evidence="1" id="KW-0472">Membrane</keyword>
<keyword evidence="1" id="KW-1133">Transmembrane helix</keyword>
<feature type="non-terminal residue" evidence="2">
    <location>
        <position position="107"/>
    </location>
</feature>
<gene>
    <name evidence="2" type="ORF">ILEXP_LOCUS40319</name>
</gene>
<organism evidence="2 3">
    <name type="scientific">Ilex paraguariensis</name>
    <name type="common">yerba mate</name>
    <dbReference type="NCBI Taxonomy" id="185542"/>
    <lineage>
        <taxon>Eukaryota</taxon>
        <taxon>Viridiplantae</taxon>
        <taxon>Streptophyta</taxon>
        <taxon>Embryophyta</taxon>
        <taxon>Tracheophyta</taxon>
        <taxon>Spermatophyta</taxon>
        <taxon>Magnoliopsida</taxon>
        <taxon>eudicotyledons</taxon>
        <taxon>Gunneridae</taxon>
        <taxon>Pentapetalae</taxon>
        <taxon>asterids</taxon>
        <taxon>campanulids</taxon>
        <taxon>Aquifoliales</taxon>
        <taxon>Aquifoliaceae</taxon>
        <taxon>Ilex</taxon>
    </lineage>
</organism>